<dbReference type="GO" id="GO:0032259">
    <property type="term" value="P:methylation"/>
    <property type="evidence" value="ECO:0007669"/>
    <property type="project" value="UniProtKB-KW"/>
</dbReference>
<keyword evidence="2 5" id="KW-0812">Transmembrane</keyword>
<keyword evidence="5" id="KW-0256">Endoplasmic reticulum</keyword>
<accession>A0AAN6WZM3</accession>
<dbReference type="GO" id="GO:0005789">
    <property type="term" value="C:endoplasmic reticulum membrane"/>
    <property type="evidence" value="ECO:0007669"/>
    <property type="project" value="UniProtKB-SubCell"/>
</dbReference>
<feature type="transmembrane region" description="Helical" evidence="5">
    <location>
        <begin position="196"/>
        <end position="216"/>
    </location>
</feature>
<dbReference type="Proteomes" id="UP001302126">
    <property type="component" value="Unassembled WGS sequence"/>
</dbReference>
<evidence type="ECO:0000256" key="2">
    <source>
        <dbReference type="ARBA" id="ARBA00022692"/>
    </source>
</evidence>
<reference evidence="6" key="2">
    <citation type="submission" date="2023-05" db="EMBL/GenBank/DDBJ databases">
        <authorList>
            <consortium name="Lawrence Berkeley National Laboratory"/>
            <person name="Steindorff A."/>
            <person name="Hensen N."/>
            <person name="Bonometti L."/>
            <person name="Westerberg I."/>
            <person name="Brannstrom I.O."/>
            <person name="Guillou S."/>
            <person name="Cros-Aarteil S."/>
            <person name="Calhoun S."/>
            <person name="Haridas S."/>
            <person name="Kuo A."/>
            <person name="Mondo S."/>
            <person name="Pangilinan J."/>
            <person name="Riley R."/>
            <person name="Labutti K."/>
            <person name="Andreopoulos B."/>
            <person name="Lipzen A."/>
            <person name="Chen C."/>
            <person name="Yanf M."/>
            <person name="Daum C."/>
            <person name="Ng V."/>
            <person name="Clum A."/>
            <person name="Ohm R."/>
            <person name="Martin F."/>
            <person name="Silar P."/>
            <person name="Natvig D."/>
            <person name="Lalanne C."/>
            <person name="Gautier V."/>
            <person name="Ament-Velasquez S.L."/>
            <person name="Kruys A."/>
            <person name="Hutchinson M.I."/>
            <person name="Powell A.J."/>
            <person name="Barry K."/>
            <person name="Miller A.N."/>
            <person name="Grigoriev I.V."/>
            <person name="Debuchy R."/>
            <person name="Gladieux P."/>
            <person name="Thoren M.H."/>
            <person name="Johannesson H."/>
        </authorList>
    </citation>
    <scope>NUCLEOTIDE SEQUENCE</scope>
    <source>
        <strain evidence="6">PSN309</strain>
    </source>
</reference>
<keyword evidence="5" id="KW-0808">Transferase</keyword>
<evidence type="ECO:0000256" key="1">
    <source>
        <dbReference type="ARBA" id="ARBA00004141"/>
    </source>
</evidence>
<protein>
    <recommendedName>
        <fullName evidence="5">Protein-S-isoprenylcysteine O-methyltransferase</fullName>
        <ecNumber evidence="5">2.1.1.100</ecNumber>
    </recommendedName>
</protein>
<keyword evidence="7" id="KW-1185">Reference proteome</keyword>
<feature type="transmembrane region" description="Helical" evidence="5">
    <location>
        <begin position="102"/>
        <end position="123"/>
    </location>
</feature>
<comment type="subcellular location">
    <subcellularLocation>
        <location evidence="5">Endoplasmic reticulum membrane</location>
        <topology evidence="5">Multi-pass membrane protein</topology>
    </subcellularLocation>
    <subcellularLocation>
        <location evidence="1">Membrane</location>
        <topology evidence="1">Multi-pass membrane protein</topology>
    </subcellularLocation>
</comment>
<dbReference type="Gene3D" id="1.20.120.1630">
    <property type="match status" value="1"/>
</dbReference>
<name>A0AAN6WZM3_9PEZI</name>
<evidence type="ECO:0000256" key="3">
    <source>
        <dbReference type="ARBA" id="ARBA00022989"/>
    </source>
</evidence>
<keyword evidence="5" id="KW-0949">S-adenosyl-L-methionine</keyword>
<reference evidence="6" key="1">
    <citation type="journal article" date="2023" name="Mol. Phylogenet. Evol.">
        <title>Genome-scale phylogeny and comparative genomics of the fungal order Sordariales.</title>
        <authorList>
            <person name="Hensen N."/>
            <person name="Bonometti L."/>
            <person name="Westerberg I."/>
            <person name="Brannstrom I.O."/>
            <person name="Guillou S."/>
            <person name="Cros-Aarteil S."/>
            <person name="Calhoun S."/>
            <person name="Haridas S."/>
            <person name="Kuo A."/>
            <person name="Mondo S."/>
            <person name="Pangilinan J."/>
            <person name="Riley R."/>
            <person name="LaButti K."/>
            <person name="Andreopoulos B."/>
            <person name="Lipzen A."/>
            <person name="Chen C."/>
            <person name="Yan M."/>
            <person name="Daum C."/>
            <person name="Ng V."/>
            <person name="Clum A."/>
            <person name="Steindorff A."/>
            <person name="Ohm R.A."/>
            <person name="Martin F."/>
            <person name="Silar P."/>
            <person name="Natvig D.O."/>
            <person name="Lalanne C."/>
            <person name="Gautier V."/>
            <person name="Ament-Velasquez S.L."/>
            <person name="Kruys A."/>
            <person name="Hutchinson M.I."/>
            <person name="Powell A.J."/>
            <person name="Barry K."/>
            <person name="Miller A.N."/>
            <person name="Grigoriev I.V."/>
            <person name="Debuchy R."/>
            <person name="Gladieux P."/>
            <person name="Hiltunen Thoren M."/>
            <person name="Johannesson H."/>
        </authorList>
    </citation>
    <scope>NUCLEOTIDE SEQUENCE</scope>
    <source>
        <strain evidence="6">PSN309</strain>
    </source>
</reference>
<keyword evidence="5" id="KW-0489">Methyltransferase</keyword>
<dbReference type="GO" id="GO:0004671">
    <property type="term" value="F:protein C-terminal S-isoprenylcysteine carboxyl O-methyltransferase activity"/>
    <property type="evidence" value="ECO:0007669"/>
    <property type="project" value="UniProtKB-EC"/>
</dbReference>
<comment type="caution">
    <text evidence="6">The sequence shown here is derived from an EMBL/GenBank/DDBJ whole genome shotgun (WGS) entry which is preliminary data.</text>
</comment>
<dbReference type="PANTHER" id="PTHR12714:SF9">
    <property type="entry name" value="PROTEIN-S-ISOPRENYLCYSTEINE O-METHYLTRANSFERASE"/>
    <property type="match status" value="1"/>
</dbReference>
<dbReference type="Pfam" id="PF04140">
    <property type="entry name" value="ICMT"/>
    <property type="match status" value="1"/>
</dbReference>
<dbReference type="EMBL" id="MU864362">
    <property type="protein sequence ID" value="KAK4190916.1"/>
    <property type="molecule type" value="Genomic_DNA"/>
</dbReference>
<comment type="catalytic activity">
    <reaction evidence="5">
        <text>[protein]-C-terminal S-[(2E,6E)-farnesyl]-L-cysteine + S-adenosyl-L-methionine = [protein]-C-terminal S-[(2E,6E)-farnesyl]-L-cysteine methyl ester + S-adenosyl-L-homocysteine</text>
        <dbReference type="Rhea" id="RHEA:21672"/>
        <dbReference type="Rhea" id="RHEA-COMP:12125"/>
        <dbReference type="Rhea" id="RHEA-COMP:12126"/>
        <dbReference type="ChEBI" id="CHEBI:57856"/>
        <dbReference type="ChEBI" id="CHEBI:59789"/>
        <dbReference type="ChEBI" id="CHEBI:90510"/>
        <dbReference type="ChEBI" id="CHEBI:90511"/>
        <dbReference type="EC" id="2.1.1.100"/>
    </reaction>
</comment>
<sequence length="246" mass="27693">MPSLAQTSLASAILASTIGTYIALQHPNPNPPSALCNRKPPTKHPDDDPDSFARWHLTDKHFAKFALSPLGLFSLCTIRLVLAYPPSPSPLSPLPSHLNPELITWSPSTFLPLFFLLGIGIPLRLASYRSLGKDFTFALAEPTSLKTDGLYRWVQHPSYTAVFIIIAANVALVGRTDGVMSTWVSSDKWYSAIRDFEWAMLPVGVGVVWYAAWTRVRQEEKMLRQKFGKQWEDWHRGTGRFLPWLF</sequence>
<evidence type="ECO:0000313" key="7">
    <source>
        <dbReference type="Proteomes" id="UP001302126"/>
    </source>
</evidence>
<feature type="transmembrane region" description="Helical" evidence="5">
    <location>
        <begin position="62"/>
        <end position="82"/>
    </location>
</feature>
<evidence type="ECO:0000256" key="5">
    <source>
        <dbReference type="RuleBase" id="RU362022"/>
    </source>
</evidence>
<organism evidence="6 7">
    <name type="scientific">Podospora australis</name>
    <dbReference type="NCBI Taxonomy" id="1536484"/>
    <lineage>
        <taxon>Eukaryota</taxon>
        <taxon>Fungi</taxon>
        <taxon>Dikarya</taxon>
        <taxon>Ascomycota</taxon>
        <taxon>Pezizomycotina</taxon>
        <taxon>Sordariomycetes</taxon>
        <taxon>Sordariomycetidae</taxon>
        <taxon>Sordariales</taxon>
        <taxon>Podosporaceae</taxon>
        <taxon>Podospora</taxon>
    </lineage>
</organism>
<evidence type="ECO:0000256" key="4">
    <source>
        <dbReference type="ARBA" id="ARBA00023136"/>
    </source>
</evidence>
<keyword evidence="3 5" id="KW-1133">Transmembrane helix</keyword>
<keyword evidence="4 5" id="KW-0472">Membrane</keyword>
<dbReference type="PANTHER" id="PTHR12714">
    <property type="entry name" value="PROTEIN-S ISOPRENYLCYSTEINE O-METHYLTRANSFERASE"/>
    <property type="match status" value="1"/>
</dbReference>
<gene>
    <name evidence="6" type="ORF">QBC35DRAFT_488515</name>
</gene>
<comment type="similarity">
    <text evidence="5">Belongs to the class VI-like SAM-binding methyltransferase superfamily. Isoprenylcysteine carboxyl methyltransferase family.</text>
</comment>
<dbReference type="InterPro" id="IPR007269">
    <property type="entry name" value="ICMT_MeTrfase"/>
</dbReference>
<dbReference type="AlphaFoldDB" id="A0AAN6WZM3"/>
<dbReference type="EC" id="2.1.1.100" evidence="5"/>
<proteinExistence type="inferred from homology"/>
<feature type="transmembrane region" description="Helical" evidence="5">
    <location>
        <begin position="159"/>
        <end position="176"/>
    </location>
</feature>
<evidence type="ECO:0000313" key="6">
    <source>
        <dbReference type="EMBL" id="KAK4190916.1"/>
    </source>
</evidence>